<dbReference type="OrthoDB" id="4944087at2"/>
<evidence type="ECO:0000313" key="2">
    <source>
        <dbReference type="Proteomes" id="UP000010729"/>
    </source>
</evidence>
<keyword evidence="2" id="KW-1185">Reference proteome</keyword>
<gene>
    <name evidence="1" type="ORF">D477_013686</name>
</gene>
<proteinExistence type="predicted"/>
<reference evidence="1 2" key="1">
    <citation type="journal article" date="2013" name="Genome Announc.">
        <title>Draft Genome Sequence of Arthrobacter crystallopoietes Strain BAB-32, Revealing Genes for Bioremediation.</title>
        <authorList>
            <person name="Joshi M.N."/>
            <person name="Pandit A.S."/>
            <person name="Sharma A."/>
            <person name="Pandya R.V."/>
            <person name="Desai S.M."/>
            <person name="Saxena A.K."/>
            <person name="Bagatharia S.B."/>
        </authorList>
    </citation>
    <scope>NUCLEOTIDE SEQUENCE [LARGE SCALE GENOMIC DNA]</scope>
    <source>
        <strain evidence="1 2">BAB-32</strain>
    </source>
</reference>
<accession>N1V5Y8</accession>
<name>N1V5Y8_9MICC</name>
<comment type="caution">
    <text evidence="1">The sequence shown here is derived from an EMBL/GenBank/DDBJ whole genome shotgun (WGS) entry which is preliminary data.</text>
</comment>
<evidence type="ECO:0000313" key="1">
    <source>
        <dbReference type="EMBL" id="EMY33663.1"/>
    </source>
</evidence>
<sequence length="141" mass="16131">MGRPSVDRLLGVFFLFCSAGKEAAAVERHERIQLRLRTFLDACGDDYVNLQQAQLLALERQFRPDGAFARLMTADELITALPAFLSPVWLMAHRVDRKVQISHSSKLVHWLCTKNLVDFRAHREDLVLFRKAQEAAARRGQ</sequence>
<dbReference type="EMBL" id="ANPE02000160">
    <property type="protein sequence ID" value="EMY33663.1"/>
    <property type="molecule type" value="Genomic_DNA"/>
</dbReference>
<dbReference type="AlphaFoldDB" id="N1V5Y8"/>
<dbReference type="Proteomes" id="UP000010729">
    <property type="component" value="Unassembled WGS sequence"/>
</dbReference>
<organism evidence="1 2">
    <name type="scientific">Arthrobacter crystallopoietes BAB-32</name>
    <dbReference type="NCBI Taxonomy" id="1246476"/>
    <lineage>
        <taxon>Bacteria</taxon>
        <taxon>Bacillati</taxon>
        <taxon>Actinomycetota</taxon>
        <taxon>Actinomycetes</taxon>
        <taxon>Micrococcales</taxon>
        <taxon>Micrococcaceae</taxon>
        <taxon>Crystallibacter</taxon>
    </lineage>
</organism>
<dbReference type="RefSeq" id="WP_005270008.1">
    <property type="nucleotide sequence ID" value="NZ_ANPE02000160.1"/>
</dbReference>
<protein>
    <submittedName>
        <fullName evidence="1">Uncharacterized protein</fullName>
    </submittedName>
</protein>